<keyword evidence="3" id="KW-1185">Reference proteome</keyword>
<dbReference type="InterPro" id="IPR036291">
    <property type="entry name" value="NAD(P)-bd_dom_sf"/>
</dbReference>
<keyword evidence="1" id="KW-0812">Transmembrane</keyword>
<organism evidence="2 3">
    <name type="scientific">Caldibacillus thermoamylovorans</name>
    <dbReference type="NCBI Taxonomy" id="35841"/>
    <lineage>
        <taxon>Bacteria</taxon>
        <taxon>Bacillati</taxon>
        <taxon>Bacillota</taxon>
        <taxon>Bacilli</taxon>
        <taxon>Bacillales</taxon>
        <taxon>Bacillaceae</taxon>
        <taxon>Caldibacillus</taxon>
    </lineage>
</organism>
<keyword evidence="1" id="KW-0472">Membrane</keyword>
<sequence>MSKDCVIIYTYFFIIGKDAAGFKYLTFLTTNPSILHMERDCLKSPFAGFPMFNKSFLFVLLIELSYYPMTNRLLNLMKIIEQFGFTEGEYAPLLSLLGRFGQAREIAEANLWLASDASSYVTGTTIHLDAGYTSR</sequence>
<dbReference type="EMBL" id="CCRF01000027">
    <property type="protein sequence ID" value="CEE00602.1"/>
    <property type="molecule type" value="Genomic_DNA"/>
</dbReference>
<feature type="transmembrane region" description="Helical" evidence="1">
    <location>
        <begin position="6"/>
        <end position="25"/>
    </location>
</feature>
<evidence type="ECO:0000313" key="3">
    <source>
        <dbReference type="Proteomes" id="UP000040576"/>
    </source>
</evidence>
<dbReference type="Gene3D" id="3.40.50.720">
    <property type="entry name" value="NAD(P)-binding Rossmann-like Domain"/>
    <property type="match status" value="1"/>
</dbReference>
<gene>
    <name evidence="2" type="ORF">BT1A1_0751</name>
</gene>
<evidence type="ECO:0000256" key="1">
    <source>
        <dbReference type="SAM" id="Phobius"/>
    </source>
</evidence>
<proteinExistence type="predicted"/>
<dbReference type="Pfam" id="PF13561">
    <property type="entry name" value="adh_short_C2"/>
    <property type="match status" value="1"/>
</dbReference>
<name>A0A090ISD7_9BACI</name>
<keyword evidence="1" id="KW-1133">Transmembrane helix</keyword>
<evidence type="ECO:0000313" key="2">
    <source>
        <dbReference type="EMBL" id="CEE00602.1"/>
    </source>
</evidence>
<dbReference type="InterPro" id="IPR002347">
    <property type="entry name" value="SDR_fam"/>
</dbReference>
<accession>A0A090ISD7</accession>
<protein>
    <submittedName>
        <fullName evidence="2">Uncharacterized protein</fullName>
    </submittedName>
</protein>
<dbReference type="AlphaFoldDB" id="A0A090ISD7"/>
<dbReference type="SUPFAM" id="SSF51735">
    <property type="entry name" value="NAD(P)-binding Rossmann-fold domains"/>
    <property type="match status" value="1"/>
</dbReference>
<feature type="transmembrane region" description="Helical" evidence="1">
    <location>
        <begin position="46"/>
        <end position="67"/>
    </location>
</feature>
<dbReference type="Proteomes" id="UP000040576">
    <property type="component" value="Unassembled WGS sequence"/>
</dbReference>
<reference evidence="2 3" key="1">
    <citation type="submission" date="2014-07" db="EMBL/GenBank/DDBJ databases">
        <authorList>
            <person name="Wibberg Daniel"/>
        </authorList>
    </citation>
    <scope>NUCLEOTIDE SEQUENCE [LARGE SCALE GENOMIC DNA]</scope>
</reference>